<keyword evidence="2 4" id="KW-0238">DNA-binding</keyword>
<evidence type="ECO:0000313" key="8">
    <source>
        <dbReference type="Proteomes" id="UP000297654"/>
    </source>
</evidence>
<dbReference type="PANTHER" id="PTHR30055">
    <property type="entry name" value="HTH-TYPE TRANSCRIPTIONAL REGULATOR RUTR"/>
    <property type="match status" value="1"/>
</dbReference>
<keyword evidence="1" id="KW-0805">Transcription regulation</keyword>
<evidence type="ECO:0000256" key="4">
    <source>
        <dbReference type="PROSITE-ProRule" id="PRU00335"/>
    </source>
</evidence>
<dbReference type="Proteomes" id="UP000297654">
    <property type="component" value="Unassembled WGS sequence"/>
</dbReference>
<dbReference type="Pfam" id="PF00440">
    <property type="entry name" value="TetR_N"/>
    <property type="match status" value="1"/>
</dbReference>
<gene>
    <name evidence="7" type="ORF">E3O10_04660</name>
</gene>
<dbReference type="Gene3D" id="1.10.357.10">
    <property type="entry name" value="Tetracycline Repressor, domain 2"/>
    <property type="match status" value="1"/>
</dbReference>
<evidence type="ECO:0000259" key="6">
    <source>
        <dbReference type="PROSITE" id="PS50977"/>
    </source>
</evidence>
<dbReference type="EMBL" id="SOFF01000016">
    <property type="protein sequence ID" value="TFB92337.1"/>
    <property type="molecule type" value="Genomic_DNA"/>
</dbReference>
<comment type="caution">
    <text evidence="7">The sequence shown here is derived from an EMBL/GenBank/DDBJ whole genome shotgun (WGS) entry which is preliminary data.</text>
</comment>
<keyword evidence="8" id="KW-1185">Reference proteome</keyword>
<dbReference type="SUPFAM" id="SSF46689">
    <property type="entry name" value="Homeodomain-like"/>
    <property type="match status" value="1"/>
</dbReference>
<dbReference type="GO" id="GO:0003700">
    <property type="term" value="F:DNA-binding transcription factor activity"/>
    <property type="evidence" value="ECO:0007669"/>
    <property type="project" value="TreeGrafter"/>
</dbReference>
<feature type="domain" description="HTH tetR-type" evidence="6">
    <location>
        <begin position="95"/>
        <end position="155"/>
    </location>
</feature>
<accession>A0A5F0D853</accession>
<dbReference type="OrthoDB" id="4546168at2"/>
<evidence type="ECO:0000256" key="1">
    <source>
        <dbReference type="ARBA" id="ARBA00023015"/>
    </source>
</evidence>
<evidence type="ECO:0000313" key="7">
    <source>
        <dbReference type="EMBL" id="TFB92337.1"/>
    </source>
</evidence>
<keyword evidence="3" id="KW-0804">Transcription</keyword>
<feature type="region of interest" description="Disordered" evidence="5">
    <location>
        <begin position="57"/>
        <end position="96"/>
    </location>
</feature>
<feature type="compositionally biased region" description="Low complexity" evidence="5">
    <location>
        <begin position="13"/>
        <end position="27"/>
    </location>
</feature>
<feature type="region of interest" description="Disordered" evidence="5">
    <location>
        <begin position="1"/>
        <end position="37"/>
    </location>
</feature>
<dbReference type="InterPro" id="IPR050109">
    <property type="entry name" value="HTH-type_TetR-like_transc_reg"/>
</dbReference>
<proteinExistence type="predicted"/>
<evidence type="ECO:0000256" key="3">
    <source>
        <dbReference type="ARBA" id="ARBA00023163"/>
    </source>
</evidence>
<reference evidence="7 8" key="1">
    <citation type="submission" date="2019-03" db="EMBL/GenBank/DDBJ databases">
        <title>Genomics of glacier-inhabiting Cryobacterium strains.</title>
        <authorList>
            <person name="Liu Q."/>
            <person name="Xin Y.-H."/>
        </authorList>
    </citation>
    <scope>NUCLEOTIDE SEQUENCE [LARGE SCALE GENOMIC DNA]</scope>
    <source>
        <strain evidence="7 8">Hh15</strain>
    </source>
</reference>
<feature type="compositionally biased region" description="Basic and acidic residues" evidence="5">
    <location>
        <begin position="65"/>
        <end position="76"/>
    </location>
</feature>
<dbReference type="AlphaFoldDB" id="A0A5F0D853"/>
<dbReference type="PRINTS" id="PR00455">
    <property type="entry name" value="HTHTETR"/>
</dbReference>
<feature type="compositionally biased region" description="Polar residues" evidence="5">
    <location>
        <begin position="1"/>
        <end position="12"/>
    </location>
</feature>
<feature type="DNA-binding region" description="H-T-H motif" evidence="4">
    <location>
        <begin position="118"/>
        <end position="137"/>
    </location>
</feature>
<dbReference type="PANTHER" id="PTHR30055:SF238">
    <property type="entry name" value="MYCOFACTOCIN BIOSYNTHESIS TRANSCRIPTIONAL REGULATOR MFTR-RELATED"/>
    <property type="match status" value="1"/>
</dbReference>
<organism evidence="7 8">
    <name type="scientific">Cryobacterium luteum</name>
    <dbReference type="NCBI Taxonomy" id="1424661"/>
    <lineage>
        <taxon>Bacteria</taxon>
        <taxon>Bacillati</taxon>
        <taxon>Actinomycetota</taxon>
        <taxon>Actinomycetes</taxon>
        <taxon>Micrococcales</taxon>
        <taxon>Microbacteriaceae</taxon>
        <taxon>Cryobacterium</taxon>
    </lineage>
</organism>
<name>A0A5F0D853_9MICO</name>
<dbReference type="InterPro" id="IPR001647">
    <property type="entry name" value="HTH_TetR"/>
</dbReference>
<dbReference type="InterPro" id="IPR009057">
    <property type="entry name" value="Homeodomain-like_sf"/>
</dbReference>
<protein>
    <submittedName>
        <fullName evidence="7">TetR/AcrR family transcriptional regulator</fullName>
    </submittedName>
</protein>
<evidence type="ECO:0000256" key="2">
    <source>
        <dbReference type="ARBA" id="ARBA00023125"/>
    </source>
</evidence>
<sequence length="300" mass="31943">MRSWCSTFSRVGSATTTRPCSTTTGTSAPSRCSRKTSSDASLTEYTQKCLDSVIESGARSTAKSGEQRMRSDRHIDASPSAGTPGTTGRRERNKEAKQARIFAAAAELFAEHGFAAVTTQQIAERADVANGTLFRYASTKSELLLMVCNDDFRRNLDRGLVNVSADESGATEPARRILTLLTPLIVAGRRSDANTAAYQREILFGEPSERYRTEALVLVAELQSAIAGILADAPAQTPLAASAPPTVNDPTFAARAVSNVLHLELARAALSGTPLPAFLAALTSQIDLITRGYLAPRPPG</sequence>
<dbReference type="GO" id="GO:0000976">
    <property type="term" value="F:transcription cis-regulatory region binding"/>
    <property type="evidence" value="ECO:0007669"/>
    <property type="project" value="TreeGrafter"/>
</dbReference>
<evidence type="ECO:0000256" key="5">
    <source>
        <dbReference type="SAM" id="MobiDB-lite"/>
    </source>
</evidence>
<dbReference type="PROSITE" id="PS50977">
    <property type="entry name" value="HTH_TETR_2"/>
    <property type="match status" value="1"/>
</dbReference>